<evidence type="ECO:0000256" key="3">
    <source>
        <dbReference type="ARBA" id="ARBA00022692"/>
    </source>
</evidence>
<dbReference type="AlphaFoldDB" id="A0A4U9RK57"/>
<sequence length="440" mass="48920">MSTLKNYWLDIKESPRDAKLFLLSYFLFAIQWGAYFTVYTILIQMMFGTVAVGSMLSLNTILLGVLAIPMGMLTNKVGFKKMMIFASVIGAISFGITAYVPNMFTLILATLLAGPPSSAWDILPPPILNSLTTEKQRTTIYSIMYAGNWGVIALVSKLSGNGIVFLQNHFGITEIAAYKGFLVITAILSGLSLIPILFMNDIKLKIEEKKEKKSLKESFKEVANREVVIFLIYSGLIGLGAGLFTPFMANFLKDGLKLSPLAIGNITFLKYFVMVICMLLCPIIEKKIGTIHTIGITSLLSIPFMMAIANAHVFGDKLLIPIITVSFLMRSGLMNLNMPLAYTQILEFVEPEKRATVTGLQSSFRCITQSLSSFIAGFVMQIPAFTFMGLYLDGYRIPYYIAAVLYVIAQIILYKVYFKKYNWAKRDKEATAETKSEAKA</sequence>
<keyword evidence="4 6" id="KW-1133">Transmembrane helix</keyword>
<evidence type="ECO:0000256" key="1">
    <source>
        <dbReference type="ARBA" id="ARBA00004651"/>
    </source>
</evidence>
<feature type="transmembrane region" description="Helical" evidence="6">
    <location>
        <begin position="227"/>
        <end position="249"/>
    </location>
</feature>
<dbReference type="InterPro" id="IPR011701">
    <property type="entry name" value="MFS"/>
</dbReference>
<dbReference type="KEGG" id="hhw:NCTC503_01711"/>
<accession>A0A4U9RK57</accession>
<comment type="subcellular location">
    <subcellularLocation>
        <location evidence="1">Cell membrane</location>
        <topology evidence="1">Multi-pass membrane protein</topology>
    </subcellularLocation>
</comment>
<dbReference type="EMBL" id="LR590481">
    <property type="protein sequence ID" value="VTQ90973.1"/>
    <property type="molecule type" value="Genomic_DNA"/>
</dbReference>
<name>A0A4U9RK57_HATHI</name>
<dbReference type="PROSITE" id="PS50850">
    <property type="entry name" value="MFS"/>
    <property type="match status" value="1"/>
</dbReference>
<dbReference type="CDD" id="cd06174">
    <property type="entry name" value="MFS"/>
    <property type="match status" value="1"/>
</dbReference>
<dbReference type="SUPFAM" id="SSF103473">
    <property type="entry name" value="MFS general substrate transporter"/>
    <property type="match status" value="1"/>
</dbReference>
<evidence type="ECO:0000313" key="9">
    <source>
        <dbReference type="Proteomes" id="UP000308489"/>
    </source>
</evidence>
<evidence type="ECO:0000313" key="8">
    <source>
        <dbReference type="EMBL" id="VTQ90973.1"/>
    </source>
</evidence>
<dbReference type="Pfam" id="PF07690">
    <property type="entry name" value="MFS_1"/>
    <property type="match status" value="1"/>
</dbReference>
<evidence type="ECO:0000256" key="5">
    <source>
        <dbReference type="ARBA" id="ARBA00023136"/>
    </source>
</evidence>
<gene>
    <name evidence="8" type="ORF">NCTC503_01711</name>
</gene>
<dbReference type="Proteomes" id="UP000308489">
    <property type="component" value="Chromosome 1"/>
</dbReference>
<dbReference type="GO" id="GO:0022857">
    <property type="term" value="F:transmembrane transporter activity"/>
    <property type="evidence" value="ECO:0007669"/>
    <property type="project" value="InterPro"/>
</dbReference>
<feature type="domain" description="Major facilitator superfamily (MFS) profile" evidence="7">
    <location>
        <begin position="17"/>
        <end position="421"/>
    </location>
</feature>
<feature type="transmembrane region" description="Helical" evidence="6">
    <location>
        <begin position="318"/>
        <end position="336"/>
    </location>
</feature>
<feature type="transmembrane region" description="Helical" evidence="6">
    <location>
        <begin position="261"/>
        <end position="281"/>
    </location>
</feature>
<feature type="transmembrane region" description="Helical" evidence="6">
    <location>
        <begin position="371"/>
        <end position="391"/>
    </location>
</feature>
<protein>
    <submittedName>
        <fullName evidence="8">Major facilitator family transporter</fullName>
    </submittedName>
</protein>
<feature type="transmembrane region" description="Helical" evidence="6">
    <location>
        <begin position="180"/>
        <end position="206"/>
    </location>
</feature>
<dbReference type="GO" id="GO:0005886">
    <property type="term" value="C:plasma membrane"/>
    <property type="evidence" value="ECO:0007669"/>
    <property type="project" value="UniProtKB-SubCell"/>
</dbReference>
<dbReference type="InterPro" id="IPR036259">
    <property type="entry name" value="MFS_trans_sf"/>
</dbReference>
<dbReference type="RefSeq" id="WP_138210336.1">
    <property type="nucleotide sequence ID" value="NZ_CBCRUQ010000005.1"/>
</dbReference>
<reference evidence="8 9" key="1">
    <citation type="submission" date="2019-05" db="EMBL/GenBank/DDBJ databases">
        <authorList>
            <consortium name="Pathogen Informatics"/>
        </authorList>
    </citation>
    <scope>NUCLEOTIDE SEQUENCE [LARGE SCALE GENOMIC DNA]</scope>
    <source>
        <strain evidence="8 9">NCTC503</strain>
    </source>
</reference>
<feature type="transmembrane region" description="Helical" evidence="6">
    <location>
        <begin position="20"/>
        <end position="42"/>
    </location>
</feature>
<evidence type="ECO:0000256" key="6">
    <source>
        <dbReference type="SAM" id="Phobius"/>
    </source>
</evidence>
<organism evidence="8 9">
    <name type="scientific">Hathewaya histolytica</name>
    <name type="common">Clostridium histolyticum</name>
    <dbReference type="NCBI Taxonomy" id="1498"/>
    <lineage>
        <taxon>Bacteria</taxon>
        <taxon>Bacillati</taxon>
        <taxon>Bacillota</taxon>
        <taxon>Clostridia</taxon>
        <taxon>Eubacteriales</taxon>
        <taxon>Clostridiaceae</taxon>
        <taxon>Hathewaya</taxon>
    </lineage>
</organism>
<keyword evidence="9" id="KW-1185">Reference proteome</keyword>
<evidence type="ECO:0000256" key="2">
    <source>
        <dbReference type="ARBA" id="ARBA00022448"/>
    </source>
</evidence>
<dbReference type="InterPro" id="IPR020846">
    <property type="entry name" value="MFS_dom"/>
</dbReference>
<feature type="transmembrane region" description="Helical" evidence="6">
    <location>
        <begin position="293"/>
        <end position="312"/>
    </location>
</feature>
<keyword evidence="2" id="KW-0813">Transport</keyword>
<dbReference type="PANTHER" id="PTHR23520:SF5">
    <property type="entry name" value="TRANSPORTER, PUTATIVE (AFU_ORTHOLOGUE AFUA_3G04000)-RELATED"/>
    <property type="match status" value="1"/>
</dbReference>
<feature type="transmembrane region" description="Helical" evidence="6">
    <location>
        <begin position="48"/>
        <end position="70"/>
    </location>
</feature>
<keyword evidence="3 6" id="KW-0812">Transmembrane</keyword>
<dbReference type="PANTHER" id="PTHR23520">
    <property type="entry name" value="TRANSPORTER, PUTATIVE (AFU_ORTHOLOGUE AFUA_3G04000)-RELATED"/>
    <property type="match status" value="1"/>
</dbReference>
<dbReference type="Gene3D" id="1.20.1250.20">
    <property type="entry name" value="MFS general substrate transporter like domains"/>
    <property type="match status" value="1"/>
</dbReference>
<dbReference type="OrthoDB" id="2314803at2"/>
<evidence type="ECO:0000259" key="7">
    <source>
        <dbReference type="PROSITE" id="PS50850"/>
    </source>
</evidence>
<feature type="transmembrane region" description="Helical" evidence="6">
    <location>
        <begin position="397"/>
        <end position="418"/>
    </location>
</feature>
<proteinExistence type="predicted"/>
<keyword evidence="5 6" id="KW-0472">Membrane</keyword>
<evidence type="ECO:0000256" key="4">
    <source>
        <dbReference type="ARBA" id="ARBA00022989"/>
    </source>
</evidence>